<organism evidence="2 3">
    <name type="scientific">Natrinema zhouii</name>
    <dbReference type="NCBI Taxonomy" id="1710539"/>
    <lineage>
        <taxon>Archaea</taxon>
        <taxon>Methanobacteriati</taxon>
        <taxon>Methanobacteriota</taxon>
        <taxon>Stenosarchaea group</taxon>
        <taxon>Halobacteria</taxon>
        <taxon>Halobacteriales</taxon>
        <taxon>Natrialbaceae</taxon>
        <taxon>Natrinema</taxon>
    </lineage>
</organism>
<dbReference type="Pfam" id="PF25206">
    <property type="entry name" value="DUF7836"/>
    <property type="match status" value="1"/>
</dbReference>
<reference evidence="2 3" key="1">
    <citation type="submission" date="2020-07" db="EMBL/GenBank/DDBJ databases">
        <title>Natrinema (YPL30) sp. nov. and Haloterrigena xxxxxx (YPL8) sp. nov., isolated from a salt mine.</title>
        <authorList>
            <person name="Cui H."/>
        </authorList>
    </citation>
    <scope>NUCLEOTIDE SEQUENCE [LARGE SCALE GENOMIC DNA]</scope>
    <source>
        <strain evidence="2 3">YPL13</strain>
    </source>
</reference>
<dbReference type="InterPro" id="IPR057158">
    <property type="entry name" value="DUF7836"/>
</dbReference>
<dbReference type="KEGG" id="nay:HYG81_01130"/>
<protein>
    <recommendedName>
        <fullName evidence="1">DUF7836 domain-containing protein</fullName>
    </recommendedName>
</protein>
<gene>
    <name evidence="2" type="ORF">HYG81_01130</name>
</gene>
<dbReference type="GeneID" id="56141765"/>
<dbReference type="AlphaFoldDB" id="A0A7D6CPX1"/>
<dbReference type="RefSeq" id="WP_180841431.1">
    <property type="nucleotide sequence ID" value="NZ_CP059154.1"/>
</dbReference>
<name>A0A7D6CPX1_9EURY</name>
<proteinExistence type="predicted"/>
<evidence type="ECO:0000313" key="3">
    <source>
        <dbReference type="Proteomes" id="UP000510869"/>
    </source>
</evidence>
<keyword evidence="3" id="KW-1185">Reference proteome</keyword>
<evidence type="ECO:0000313" key="2">
    <source>
        <dbReference type="EMBL" id="QLK26256.1"/>
    </source>
</evidence>
<evidence type="ECO:0000259" key="1">
    <source>
        <dbReference type="Pfam" id="PF25206"/>
    </source>
</evidence>
<accession>A0A7D6CPX1</accession>
<feature type="domain" description="DUF7836" evidence="1">
    <location>
        <begin position="1"/>
        <end position="59"/>
    </location>
</feature>
<sequence length="64" mass="7536">MREAWIPLECPSCSEQWERNPADLPAPANEFTCEHCGDERPIAEFIRTPEGLEIHEEFHSRDRR</sequence>
<dbReference type="OrthoDB" id="179396at2157"/>
<dbReference type="Proteomes" id="UP000510869">
    <property type="component" value="Chromosome"/>
</dbReference>
<dbReference type="EMBL" id="CP059154">
    <property type="protein sequence ID" value="QLK26256.1"/>
    <property type="molecule type" value="Genomic_DNA"/>
</dbReference>